<comment type="pathway">
    <text evidence="11 12">Cell wall biogenesis; peptidoglycan biosynthesis.</text>
</comment>
<dbReference type="InterPro" id="IPR000713">
    <property type="entry name" value="Mur_ligase_N"/>
</dbReference>
<evidence type="ECO:0000256" key="7">
    <source>
        <dbReference type="ARBA" id="ARBA00022960"/>
    </source>
</evidence>
<evidence type="ECO:0000256" key="1">
    <source>
        <dbReference type="ARBA" id="ARBA00005898"/>
    </source>
</evidence>
<feature type="binding site" evidence="11">
    <location>
        <begin position="397"/>
        <end position="400"/>
    </location>
    <ligand>
        <name>meso-2,6-diaminopimelate</name>
        <dbReference type="ChEBI" id="CHEBI:57791"/>
    </ligand>
</feature>
<dbReference type="InterPro" id="IPR018109">
    <property type="entry name" value="Folylpolyglutamate_synth_CS"/>
</dbReference>
<comment type="cofactor">
    <cofactor evidence="11">
        <name>Mg(2+)</name>
        <dbReference type="ChEBI" id="CHEBI:18420"/>
    </cofactor>
</comment>
<evidence type="ECO:0000256" key="3">
    <source>
        <dbReference type="ARBA" id="ARBA00022598"/>
    </source>
</evidence>
<keyword evidence="9 11" id="KW-0131">Cell cycle</keyword>
<accession>A0A9D1MWW2</accession>
<dbReference type="GO" id="GO:0000287">
    <property type="term" value="F:magnesium ion binding"/>
    <property type="evidence" value="ECO:0007669"/>
    <property type="project" value="UniProtKB-UniRule"/>
</dbReference>
<evidence type="ECO:0000256" key="12">
    <source>
        <dbReference type="RuleBase" id="RU004135"/>
    </source>
</evidence>
<keyword evidence="10 11" id="KW-0961">Cell wall biogenesis/degradation</keyword>
<protein>
    <recommendedName>
        <fullName evidence="11">UDP-N-acetylmuramoyl-L-alanyl-D-glutamate--2,6-diaminopimelate ligase</fullName>
        <ecNumber evidence="11">6.3.2.13</ecNumber>
    </recommendedName>
    <alternativeName>
        <fullName evidence="11">Meso-A2pm-adding enzyme</fullName>
    </alternativeName>
    <alternativeName>
        <fullName evidence="11">Meso-diaminopimelate-adding enzyme</fullName>
    </alternativeName>
    <alternativeName>
        <fullName evidence="11">UDP-MurNAc-L-Ala-D-Glu:meso-diaminopimelate ligase</fullName>
    </alternativeName>
    <alternativeName>
        <fullName evidence="11">UDP-MurNAc-tripeptide synthetase</fullName>
    </alternativeName>
    <alternativeName>
        <fullName evidence="11">UDP-N-acetylmuramyl-tripeptide synthetase</fullName>
    </alternativeName>
</protein>
<evidence type="ECO:0000256" key="6">
    <source>
        <dbReference type="ARBA" id="ARBA00022840"/>
    </source>
</evidence>
<organism evidence="16 17">
    <name type="scientific">Candidatus Fimimonas merdipullorum</name>
    <dbReference type="NCBI Taxonomy" id="2840822"/>
    <lineage>
        <taxon>Bacteria</taxon>
        <taxon>Pseudomonadati</taxon>
        <taxon>Myxococcota</taxon>
        <taxon>Myxococcia</taxon>
        <taxon>Myxococcales</taxon>
        <taxon>Cystobacterineae</taxon>
        <taxon>Myxococcaceae</taxon>
        <taxon>Myxococcaceae incertae sedis</taxon>
        <taxon>Candidatus Fimimonas</taxon>
    </lineage>
</organism>
<reference evidence="16" key="2">
    <citation type="journal article" date="2021" name="PeerJ">
        <title>Extensive microbial diversity within the chicken gut microbiome revealed by metagenomics and culture.</title>
        <authorList>
            <person name="Gilroy R."/>
            <person name="Ravi A."/>
            <person name="Getino M."/>
            <person name="Pursley I."/>
            <person name="Horton D.L."/>
            <person name="Alikhan N.F."/>
            <person name="Baker D."/>
            <person name="Gharbi K."/>
            <person name="Hall N."/>
            <person name="Watson M."/>
            <person name="Adriaenssens E.M."/>
            <person name="Foster-Nyarko E."/>
            <person name="Jarju S."/>
            <person name="Secka A."/>
            <person name="Antonio M."/>
            <person name="Oren A."/>
            <person name="Chaudhuri R.R."/>
            <person name="La Ragione R."/>
            <person name="Hildebrand F."/>
            <person name="Pallen M.J."/>
        </authorList>
    </citation>
    <scope>NUCLEOTIDE SEQUENCE</scope>
    <source>
        <strain evidence="16">ChiHjej12B11-7776</strain>
    </source>
</reference>
<dbReference type="Pfam" id="PF01225">
    <property type="entry name" value="Mur_ligase"/>
    <property type="match status" value="1"/>
</dbReference>
<dbReference type="GO" id="GO:0008765">
    <property type="term" value="F:UDP-N-acetylmuramoylalanyl-D-glutamate-2,6-diaminopimelate ligase activity"/>
    <property type="evidence" value="ECO:0007669"/>
    <property type="project" value="UniProtKB-UniRule"/>
</dbReference>
<keyword evidence="4 11" id="KW-0132">Cell division</keyword>
<feature type="domain" description="Mur ligase N-terminal catalytic" evidence="13">
    <location>
        <begin position="22"/>
        <end position="93"/>
    </location>
</feature>
<evidence type="ECO:0000259" key="15">
    <source>
        <dbReference type="Pfam" id="PF08245"/>
    </source>
</evidence>
<dbReference type="Pfam" id="PF02875">
    <property type="entry name" value="Mur_ligase_C"/>
    <property type="match status" value="1"/>
</dbReference>
<dbReference type="Gene3D" id="3.40.1190.10">
    <property type="entry name" value="Mur-like, catalytic domain"/>
    <property type="match status" value="1"/>
</dbReference>
<evidence type="ECO:0000256" key="4">
    <source>
        <dbReference type="ARBA" id="ARBA00022618"/>
    </source>
</evidence>
<feature type="binding site" evidence="11">
    <location>
        <begin position="107"/>
        <end position="113"/>
    </location>
    <ligand>
        <name>ATP</name>
        <dbReference type="ChEBI" id="CHEBI:30616"/>
    </ligand>
</feature>
<name>A0A9D1MWW2_9BACT</name>
<dbReference type="InterPro" id="IPR036565">
    <property type="entry name" value="Mur-like_cat_sf"/>
</dbReference>
<evidence type="ECO:0000256" key="11">
    <source>
        <dbReference type="HAMAP-Rule" id="MF_00208"/>
    </source>
</evidence>
<feature type="domain" description="Mur ligase C-terminal" evidence="14">
    <location>
        <begin position="324"/>
        <end position="448"/>
    </location>
</feature>
<keyword evidence="7 11" id="KW-0133">Cell shape</keyword>
<feature type="binding site" evidence="11">
    <location>
        <begin position="149"/>
        <end position="150"/>
    </location>
    <ligand>
        <name>UDP-N-acetyl-alpha-D-muramoyl-L-alanyl-D-glutamate</name>
        <dbReference type="ChEBI" id="CHEBI:83900"/>
    </ligand>
</feature>
<dbReference type="PANTHER" id="PTHR23135">
    <property type="entry name" value="MUR LIGASE FAMILY MEMBER"/>
    <property type="match status" value="1"/>
</dbReference>
<evidence type="ECO:0000256" key="8">
    <source>
        <dbReference type="ARBA" id="ARBA00022984"/>
    </source>
</evidence>
<evidence type="ECO:0000313" key="17">
    <source>
        <dbReference type="Proteomes" id="UP000886852"/>
    </source>
</evidence>
<evidence type="ECO:0000313" key="16">
    <source>
        <dbReference type="EMBL" id="HIU90631.1"/>
    </source>
</evidence>
<dbReference type="GO" id="GO:0004326">
    <property type="term" value="F:tetrahydrofolylpolyglutamate synthase activity"/>
    <property type="evidence" value="ECO:0007669"/>
    <property type="project" value="InterPro"/>
</dbReference>
<feature type="binding site" evidence="11">
    <location>
        <position position="373"/>
    </location>
    <ligand>
        <name>meso-2,6-diaminopimelate</name>
        <dbReference type="ChEBI" id="CHEBI:57791"/>
    </ligand>
</feature>
<keyword evidence="2 11" id="KW-0963">Cytoplasm</keyword>
<dbReference type="PANTHER" id="PTHR23135:SF4">
    <property type="entry name" value="UDP-N-ACETYLMURAMOYL-L-ALANYL-D-GLUTAMATE--2,6-DIAMINOPIMELATE LIGASE MURE HOMOLOG, CHLOROPLASTIC"/>
    <property type="match status" value="1"/>
</dbReference>
<evidence type="ECO:0000256" key="5">
    <source>
        <dbReference type="ARBA" id="ARBA00022741"/>
    </source>
</evidence>
<keyword evidence="3 11" id="KW-0436">Ligase</keyword>
<feature type="binding site" evidence="11">
    <location>
        <position position="450"/>
    </location>
    <ligand>
        <name>meso-2,6-diaminopimelate</name>
        <dbReference type="ChEBI" id="CHEBI:57791"/>
    </ligand>
</feature>
<dbReference type="InterPro" id="IPR035911">
    <property type="entry name" value="MurE/MurF_N"/>
</dbReference>
<dbReference type="InterPro" id="IPR036615">
    <property type="entry name" value="Mur_ligase_C_dom_sf"/>
</dbReference>
<feature type="binding site" evidence="11">
    <location>
        <position position="446"/>
    </location>
    <ligand>
        <name>meso-2,6-diaminopimelate</name>
        <dbReference type="ChEBI" id="CHEBI:57791"/>
    </ligand>
</feature>
<dbReference type="Pfam" id="PF08245">
    <property type="entry name" value="Mur_ligase_M"/>
    <property type="match status" value="1"/>
</dbReference>
<comment type="catalytic activity">
    <reaction evidence="11">
        <text>UDP-N-acetyl-alpha-D-muramoyl-L-alanyl-D-glutamate + meso-2,6-diaminopimelate + ATP = UDP-N-acetyl-alpha-D-muramoyl-L-alanyl-gamma-D-glutamyl-meso-2,6-diaminopimelate + ADP + phosphate + H(+)</text>
        <dbReference type="Rhea" id="RHEA:23676"/>
        <dbReference type="ChEBI" id="CHEBI:15378"/>
        <dbReference type="ChEBI" id="CHEBI:30616"/>
        <dbReference type="ChEBI" id="CHEBI:43474"/>
        <dbReference type="ChEBI" id="CHEBI:57791"/>
        <dbReference type="ChEBI" id="CHEBI:83900"/>
        <dbReference type="ChEBI" id="CHEBI:83905"/>
        <dbReference type="ChEBI" id="CHEBI:456216"/>
        <dbReference type="EC" id="6.3.2.13"/>
    </reaction>
</comment>
<dbReference type="GO" id="GO:0051301">
    <property type="term" value="P:cell division"/>
    <property type="evidence" value="ECO:0007669"/>
    <property type="project" value="UniProtKB-KW"/>
</dbReference>
<keyword evidence="6 11" id="KW-0067">ATP-binding</keyword>
<keyword evidence="11" id="KW-0460">Magnesium</keyword>
<feature type="binding site" evidence="11">
    <location>
        <position position="29"/>
    </location>
    <ligand>
        <name>UDP-N-acetyl-alpha-D-muramoyl-L-alanyl-D-glutamate</name>
        <dbReference type="ChEBI" id="CHEBI:83900"/>
    </ligand>
</feature>
<evidence type="ECO:0000256" key="9">
    <source>
        <dbReference type="ARBA" id="ARBA00023306"/>
    </source>
</evidence>
<dbReference type="EMBL" id="DVOC01000024">
    <property type="protein sequence ID" value="HIU90631.1"/>
    <property type="molecule type" value="Genomic_DNA"/>
</dbReference>
<dbReference type="AlphaFoldDB" id="A0A9D1MWW2"/>
<dbReference type="InterPro" id="IPR013221">
    <property type="entry name" value="Mur_ligase_cen"/>
</dbReference>
<keyword evidence="8 11" id="KW-0573">Peptidoglycan synthesis</keyword>
<feature type="domain" description="Mur ligase central" evidence="15">
    <location>
        <begin position="105"/>
        <end position="302"/>
    </location>
</feature>
<feature type="binding site" evidence="11">
    <location>
        <position position="176"/>
    </location>
    <ligand>
        <name>UDP-N-acetyl-alpha-D-muramoyl-L-alanyl-D-glutamate</name>
        <dbReference type="ChEBI" id="CHEBI:83900"/>
    </ligand>
</feature>
<sequence>MYLGELLDGVQYRLIGEGNPDVTSLSCDTRTVKEGCLFICIKGRRQDGHNFFRKALGDGCAALVTERPLETKSLQIVVEDARAAMSRIAKNFYGHCADKLKIISVTGTNGKTSTCRILRGILECAGVKTGVIGTNGVYFGGQSYPSALTTPDPIQLHYWFRQMYLCGVQTVVMEASAHAIALKKLLGVRSELAVFTNFSQDHLDFFGTMHSYAQAKENFFCEQYVKNALVNADDILGQSIAAKFPHTATYGIRCAADVTAKNVREGEGQTFEVEGFGQRAEVHTPLCGTFNVYNALAAISAAMLLGVDVDTCVKGVEGVKEIAGRNETFFRSDGMRVVVDFAHTPDGVENILRYLRGITKGSLIVVFGCGGNRDKFKRPLIAEKVSQYADFALLTNDNPRYESPKLIAQDAASRLSCDYKIILNRSQATEFAFSVASSQDTVAILGKGAERYQEVRGRKFPYSDSETVRRLMEEGVSQSVT</sequence>
<dbReference type="SUPFAM" id="SSF53623">
    <property type="entry name" value="MurD-like peptide ligases, catalytic domain"/>
    <property type="match status" value="1"/>
</dbReference>
<dbReference type="Gene3D" id="3.40.1390.10">
    <property type="entry name" value="MurE/MurF, N-terminal domain"/>
    <property type="match status" value="1"/>
</dbReference>
<dbReference type="NCBIfam" id="NF001126">
    <property type="entry name" value="PRK00139.1-4"/>
    <property type="match status" value="1"/>
</dbReference>
<comment type="similarity">
    <text evidence="1 11">Belongs to the MurCDEF family. MurE subfamily.</text>
</comment>
<comment type="subcellular location">
    <subcellularLocation>
        <location evidence="11 12">Cytoplasm</location>
    </subcellularLocation>
</comment>
<dbReference type="SUPFAM" id="SSF53244">
    <property type="entry name" value="MurD-like peptide ligases, peptide-binding domain"/>
    <property type="match status" value="1"/>
</dbReference>
<feature type="short sequence motif" description="Meso-diaminopimelate recognition motif" evidence="11">
    <location>
        <begin position="397"/>
        <end position="400"/>
    </location>
</feature>
<dbReference type="GO" id="GO:0071555">
    <property type="term" value="P:cell wall organization"/>
    <property type="evidence" value="ECO:0007669"/>
    <property type="project" value="UniProtKB-KW"/>
</dbReference>
<reference evidence="16" key="1">
    <citation type="submission" date="2020-10" db="EMBL/GenBank/DDBJ databases">
        <authorList>
            <person name="Gilroy R."/>
        </authorList>
    </citation>
    <scope>NUCLEOTIDE SEQUENCE</scope>
    <source>
        <strain evidence="16">ChiHjej12B11-7776</strain>
    </source>
</reference>
<keyword evidence="5 11" id="KW-0547">Nucleotide-binding</keyword>
<dbReference type="GO" id="GO:0005524">
    <property type="term" value="F:ATP binding"/>
    <property type="evidence" value="ECO:0007669"/>
    <property type="project" value="UniProtKB-UniRule"/>
</dbReference>
<feature type="modified residue" description="N6-carboxylysine" evidence="11">
    <location>
        <position position="216"/>
    </location>
</feature>
<dbReference type="GO" id="GO:0008360">
    <property type="term" value="P:regulation of cell shape"/>
    <property type="evidence" value="ECO:0007669"/>
    <property type="project" value="UniProtKB-KW"/>
</dbReference>
<comment type="caution">
    <text evidence="11">Lacks conserved residue(s) required for the propagation of feature annotation.</text>
</comment>
<dbReference type="GO" id="GO:0005737">
    <property type="term" value="C:cytoplasm"/>
    <property type="evidence" value="ECO:0007669"/>
    <property type="project" value="UniProtKB-SubCell"/>
</dbReference>
<evidence type="ECO:0000256" key="10">
    <source>
        <dbReference type="ARBA" id="ARBA00023316"/>
    </source>
</evidence>
<evidence type="ECO:0000259" key="14">
    <source>
        <dbReference type="Pfam" id="PF02875"/>
    </source>
</evidence>
<dbReference type="HAMAP" id="MF_00208">
    <property type="entry name" value="MurE"/>
    <property type="match status" value="1"/>
</dbReference>
<dbReference type="GO" id="GO:0009252">
    <property type="term" value="P:peptidoglycan biosynthetic process"/>
    <property type="evidence" value="ECO:0007669"/>
    <property type="project" value="UniProtKB-UniRule"/>
</dbReference>
<dbReference type="InterPro" id="IPR005761">
    <property type="entry name" value="UDP-N-AcMur-Glu-dNH2Pim_ligase"/>
</dbReference>
<dbReference type="InterPro" id="IPR004101">
    <property type="entry name" value="Mur_ligase_C"/>
</dbReference>
<dbReference type="PROSITE" id="PS01011">
    <property type="entry name" value="FOLYLPOLYGLU_SYNT_1"/>
    <property type="match status" value="1"/>
</dbReference>
<comment type="PTM">
    <text evidence="11">Carboxylation is probably crucial for Mg(2+) binding and, consequently, for the gamma-phosphate positioning of ATP.</text>
</comment>
<comment type="caution">
    <text evidence="16">The sequence shown here is derived from an EMBL/GenBank/DDBJ whole genome shotgun (WGS) entry which is preliminary data.</text>
</comment>
<dbReference type="Proteomes" id="UP000886852">
    <property type="component" value="Unassembled WGS sequence"/>
</dbReference>
<dbReference type="Gene3D" id="3.90.190.20">
    <property type="entry name" value="Mur ligase, C-terminal domain"/>
    <property type="match status" value="1"/>
</dbReference>
<dbReference type="EC" id="6.3.2.13" evidence="11"/>
<evidence type="ECO:0000259" key="13">
    <source>
        <dbReference type="Pfam" id="PF01225"/>
    </source>
</evidence>
<dbReference type="NCBIfam" id="TIGR01085">
    <property type="entry name" value="murE"/>
    <property type="match status" value="1"/>
</dbReference>
<dbReference type="SUPFAM" id="SSF63418">
    <property type="entry name" value="MurE/MurF N-terminal domain"/>
    <property type="match status" value="1"/>
</dbReference>
<gene>
    <name evidence="11" type="primary">murE</name>
    <name evidence="16" type="ORF">IAC72_01260</name>
</gene>
<comment type="function">
    <text evidence="11">Catalyzes the addition of meso-diaminopimelic acid to the nucleotide precursor UDP-N-acetylmuramoyl-L-alanyl-D-glutamate (UMAG) in the biosynthesis of bacterial cell-wall peptidoglycan.</text>
</comment>
<evidence type="ECO:0000256" key="2">
    <source>
        <dbReference type="ARBA" id="ARBA00022490"/>
    </source>
</evidence>
<proteinExistence type="inferred from homology"/>